<name>A0A517W3Z6_9PLAN</name>
<keyword evidence="6 7" id="KW-0472">Membrane</keyword>
<dbReference type="GO" id="GO:0005886">
    <property type="term" value="C:plasma membrane"/>
    <property type="evidence" value="ECO:0007669"/>
    <property type="project" value="UniProtKB-SubCell"/>
</dbReference>
<sequence length="539" mass="58556">MKHWFLIADGPGYTGFLTDFNTTFWSGALRVAEAMVAAAPFLVAGVFAAGILRGMVGADRTRKILGVGHWTGPFRAWALGILLPICSLGALPVARELRRAGVPSGTVLSFVLVAPVLNPVSIIYGLSHITPIMLVYFGVGTFVVSVGIGLIWNRVIADNQDVEPEQIERAPRDSVNRLLVVGDTAARGLVGPVFIDYGLALLAVGFLGAFLPHGILQTGLTRDNALAPIIMGLVAIPVYVTPTEVMMHFGHIVQDGYSLGAAFALILLGAGANVGVANWLRRDYGLKPLMLFVSLLIGSTLVIGITADRTLIHGNATTTDHTHAFDPFTRLANVESAQANLVWVIKKVSKTIRTDEAYGLGLLLIIIFAGLILKISGKRLSVEHLLEDQQDESEESNELTNPKWDPALTPAQLVVAGACCVISLAIVGLYLFYPSSDSLFDDMNTIRTYVYDSVKQEDVTETKRRLNQWRTHAGKLSTSVLIRTGSVSAKRRECVDEVLYSLDTLENHVASGKFQEAKSLLVYVDKVYRQCRSEFKNNP</sequence>
<comment type="similarity">
    <text evidence="2">Belongs to the UPF0718 family.</text>
</comment>
<feature type="transmembrane region" description="Helical" evidence="7">
    <location>
        <begin position="223"/>
        <end position="240"/>
    </location>
</feature>
<feature type="transmembrane region" description="Helical" evidence="7">
    <location>
        <begin position="357"/>
        <end position="376"/>
    </location>
</feature>
<proteinExistence type="inferred from homology"/>
<keyword evidence="5 7" id="KW-1133">Transmembrane helix</keyword>
<keyword evidence="3" id="KW-1003">Cell membrane</keyword>
<dbReference type="InterPro" id="IPR052923">
    <property type="entry name" value="UPF0718"/>
</dbReference>
<dbReference type="Pfam" id="PF03773">
    <property type="entry name" value="ArsP_1"/>
    <property type="match status" value="1"/>
</dbReference>
<evidence type="ECO:0000256" key="6">
    <source>
        <dbReference type="ARBA" id="ARBA00023136"/>
    </source>
</evidence>
<evidence type="ECO:0000256" key="7">
    <source>
        <dbReference type="SAM" id="Phobius"/>
    </source>
</evidence>
<reference evidence="8 9" key="1">
    <citation type="submission" date="2019-03" db="EMBL/GenBank/DDBJ databases">
        <title>Deep-cultivation of Planctomycetes and their phenomic and genomic characterization uncovers novel biology.</title>
        <authorList>
            <person name="Wiegand S."/>
            <person name="Jogler M."/>
            <person name="Boedeker C."/>
            <person name="Pinto D."/>
            <person name="Vollmers J."/>
            <person name="Rivas-Marin E."/>
            <person name="Kohn T."/>
            <person name="Peeters S.H."/>
            <person name="Heuer A."/>
            <person name="Rast P."/>
            <person name="Oberbeckmann S."/>
            <person name="Bunk B."/>
            <person name="Jeske O."/>
            <person name="Meyerdierks A."/>
            <person name="Storesund J.E."/>
            <person name="Kallscheuer N."/>
            <person name="Luecker S."/>
            <person name="Lage O.M."/>
            <person name="Pohl T."/>
            <person name="Merkel B.J."/>
            <person name="Hornburger P."/>
            <person name="Mueller R.-W."/>
            <person name="Bruemmer F."/>
            <person name="Labrenz M."/>
            <person name="Spormann A.M."/>
            <person name="Op den Camp H."/>
            <person name="Overmann J."/>
            <person name="Amann R."/>
            <person name="Jetten M.S.M."/>
            <person name="Mascher T."/>
            <person name="Medema M.H."/>
            <person name="Devos D.P."/>
            <person name="Kaster A.-K."/>
            <person name="Ovreas L."/>
            <person name="Rohde M."/>
            <person name="Galperin M.Y."/>
            <person name="Jogler C."/>
        </authorList>
    </citation>
    <scope>NUCLEOTIDE SEQUENCE [LARGE SCALE GENOMIC DNA]</scope>
    <source>
        <strain evidence="8 9">V144</strain>
    </source>
</reference>
<dbReference type="Proteomes" id="UP000318704">
    <property type="component" value="Chromosome"/>
</dbReference>
<protein>
    <submittedName>
        <fullName evidence="8">Putative permease</fullName>
    </submittedName>
</protein>
<feature type="transmembrane region" description="Helical" evidence="7">
    <location>
        <begin position="34"/>
        <end position="56"/>
    </location>
</feature>
<evidence type="ECO:0000256" key="3">
    <source>
        <dbReference type="ARBA" id="ARBA00022475"/>
    </source>
</evidence>
<feature type="transmembrane region" description="Helical" evidence="7">
    <location>
        <begin position="189"/>
        <end position="211"/>
    </location>
</feature>
<dbReference type="PANTHER" id="PTHR34184:SF4">
    <property type="entry name" value="UPF0718 PROTEIN YCGR"/>
    <property type="match status" value="1"/>
</dbReference>
<evidence type="ECO:0000313" key="8">
    <source>
        <dbReference type="EMBL" id="QDT99981.1"/>
    </source>
</evidence>
<keyword evidence="4 7" id="KW-0812">Transmembrane</keyword>
<feature type="transmembrane region" description="Helical" evidence="7">
    <location>
        <begin position="106"/>
        <end position="126"/>
    </location>
</feature>
<evidence type="ECO:0000256" key="4">
    <source>
        <dbReference type="ARBA" id="ARBA00022692"/>
    </source>
</evidence>
<dbReference type="RefSeq" id="WP_144989953.1">
    <property type="nucleotide sequence ID" value="NZ_CP037920.1"/>
</dbReference>
<evidence type="ECO:0000256" key="5">
    <source>
        <dbReference type="ARBA" id="ARBA00022989"/>
    </source>
</evidence>
<dbReference type="KEGG" id="gaw:V144x_54950"/>
<dbReference type="EMBL" id="CP037920">
    <property type="protein sequence ID" value="QDT99981.1"/>
    <property type="molecule type" value="Genomic_DNA"/>
</dbReference>
<gene>
    <name evidence="8" type="ORF">V144x_54950</name>
</gene>
<feature type="transmembrane region" description="Helical" evidence="7">
    <location>
        <begin position="260"/>
        <end position="280"/>
    </location>
</feature>
<dbReference type="AlphaFoldDB" id="A0A517W3Z6"/>
<evidence type="ECO:0000256" key="2">
    <source>
        <dbReference type="ARBA" id="ARBA00006386"/>
    </source>
</evidence>
<evidence type="ECO:0000313" key="9">
    <source>
        <dbReference type="Proteomes" id="UP000318704"/>
    </source>
</evidence>
<dbReference type="PANTHER" id="PTHR34184">
    <property type="entry name" value="UPF0718 PROTEIN YCGR"/>
    <property type="match status" value="1"/>
</dbReference>
<feature type="transmembrane region" description="Helical" evidence="7">
    <location>
        <begin position="133"/>
        <end position="152"/>
    </location>
</feature>
<organism evidence="8 9">
    <name type="scientific">Gimesia aquarii</name>
    <dbReference type="NCBI Taxonomy" id="2527964"/>
    <lineage>
        <taxon>Bacteria</taxon>
        <taxon>Pseudomonadati</taxon>
        <taxon>Planctomycetota</taxon>
        <taxon>Planctomycetia</taxon>
        <taxon>Planctomycetales</taxon>
        <taxon>Planctomycetaceae</taxon>
        <taxon>Gimesia</taxon>
    </lineage>
</organism>
<evidence type="ECO:0000256" key="1">
    <source>
        <dbReference type="ARBA" id="ARBA00004651"/>
    </source>
</evidence>
<feature type="transmembrane region" description="Helical" evidence="7">
    <location>
        <begin position="411"/>
        <end position="433"/>
    </location>
</feature>
<feature type="transmembrane region" description="Helical" evidence="7">
    <location>
        <begin position="76"/>
        <end position="94"/>
    </location>
</feature>
<dbReference type="InterPro" id="IPR005524">
    <property type="entry name" value="DUF318"/>
</dbReference>
<accession>A0A517W3Z6</accession>
<comment type="subcellular location">
    <subcellularLocation>
        <location evidence="1">Cell membrane</location>
        <topology evidence="1">Multi-pass membrane protein</topology>
    </subcellularLocation>
</comment>